<protein>
    <recommendedName>
        <fullName evidence="1">BACK domain-containing protein</fullName>
    </recommendedName>
</protein>
<feature type="domain" description="BACK" evidence="1">
    <location>
        <begin position="32"/>
        <end position="107"/>
    </location>
</feature>
<reference evidence="2" key="1">
    <citation type="submission" date="2022-03" db="EMBL/GenBank/DDBJ databases">
        <authorList>
            <person name="Alioto T."/>
            <person name="Alioto T."/>
            <person name="Gomez Garrido J."/>
        </authorList>
    </citation>
    <scope>NUCLEOTIDE SEQUENCE</scope>
</reference>
<dbReference type="AlphaFoldDB" id="A0AAD1SRV3"/>
<keyword evidence="3" id="KW-1185">Reference proteome</keyword>
<evidence type="ECO:0000259" key="1">
    <source>
        <dbReference type="Pfam" id="PF07707"/>
    </source>
</evidence>
<dbReference type="PANTHER" id="PTHR46965">
    <property type="entry name" value="BTB/POZ DOMAIN-CONTAINING PROTEIN 19"/>
    <property type="match status" value="1"/>
</dbReference>
<dbReference type="Gene3D" id="1.25.40.420">
    <property type="match status" value="1"/>
</dbReference>
<dbReference type="Pfam" id="PF07707">
    <property type="entry name" value="BACK"/>
    <property type="match status" value="1"/>
</dbReference>
<evidence type="ECO:0000313" key="2">
    <source>
        <dbReference type="EMBL" id="CAH2310609.1"/>
    </source>
</evidence>
<dbReference type="InterPro" id="IPR011705">
    <property type="entry name" value="BACK"/>
</dbReference>
<dbReference type="InterPro" id="IPR042846">
    <property type="entry name" value="BTBD19"/>
</dbReference>
<dbReference type="PANTHER" id="PTHR46965:SF1">
    <property type="entry name" value="BTB_POZ DOMAIN-CONTAINING PROTEIN 19"/>
    <property type="match status" value="1"/>
</dbReference>
<organism evidence="2 3">
    <name type="scientific">Pelobates cultripes</name>
    <name type="common">Western spadefoot toad</name>
    <dbReference type="NCBI Taxonomy" id="61616"/>
    <lineage>
        <taxon>Eukaryota</taxon>
        <taxon>Metazoa</taxon>
        <taxon>Chordata</taxon>
        <taxon>Craniata</taxon>
        <taxon>Vertebrata</taxon>
        <taxon>Euteleostomi</taxon>
        <taxon>Amphibia</taxon>
        <taxon>Batrachia</taxon>
        <taxon>Anura</taxon>
        <taxon>Pelobatoidea</taxon>
        <taxon>Pelobatidae</taxon>
        <taxon>Pelobates</taxon>
    </lineage>
</organism>
<gene>
    <name evidence="2" type="ORF">PECUL_23A019243</name>
</gene>
<dbReference type="Proteomes" id="UP001295444">
    <property type="component" value="Chromosome 08"/>
</dbReference>
<dbReference type="EMBL" id="OW240919">
    <property type="protein sequence ID" value="CAH2310609.1"/>
    <property type="molecule type" value="Genomic_DNA"/>
</dbReference>
<evidence type="ECO:0000313" key="3">
    <source>
        <dbReference type="Proteomes" id="UP001295444"/>
    </source>
</evidence>
<sequence length="163" mass="18786">MLGKPVGNMCFTWVECFHMGSLPLKANPVFFLQEIIKTQSFRELSDLGLLSILQSNRLTIDEVPLIHAVREWAHVSSVVLDLPVPRIAVDVVKELRLFLLSLEELTTLENENLQDELIPESQIAQAWKFHALKKVSDLPAHQCHRRKGTLVREHHRYLEPYSK</sequence>
<name>A0AAD1SRV3_PELCU</name>
<accession>A0AAD1SRV3</accession>
<proteinExistence type="predicted"/>